<feature type="compositionally biased region" description="Basic residues" evidence="1">
    <location>
        <begin position="121"/>
        <end position="131"/>
    </location>
</feature>
<feature type="region of interest" description="Disordered" evidence="1">
    <location>
        <begin position="113"/>
        <end position="170"/>
    </location>
</feature>
<feature type="compositionally biased region" description="Polar residues" evidence="1">
    <location>
        <begin position="75"/>
        <end position="84"/>
    </location>
</feature>
<keyword evidence="3" id="KW-1185">Reference proteome</keyword>
<protein>
    <submittedName>
        <fullName evidence="4">Suppressor protein SRP40-like</fullName>
    </submittedName>
</protein>
<evidence type="ECO:0000313" key="3">
    <source>
        <dbReference type="Proteomes" id="UP000267096"/>
    </source>
</evidence>
<dbReference type="WBParaSite" id="ASIM_0000880801-mRNA-1">
    <property type="protein sequence ID" value="ASIM_0000880801-mRNA-1"/>
    <property type="gene ID" value="ASIM_0000880801"/>
</dbReference>
<gene>
    <name evidence="2" type="ORF">ASIM_LOCUS8555</name>
</gene>
<proteinExistence type="predicted"/>
<evidence type="ECO:0000313" key="4">
    <source>
        <dbReference type="WBParaSite" id="ASIM_0000880801-mRNA-1"/>
    </source>
</evidence>
<reference evidence="4" key="1">
    <citation type="submission" date="2017-02" db="UniProtKB">
        <authorList>
            <consortium name="WormBaseParasite"/>
        </authorList>
    </citation>
    <scope>IDENTIFICATION</scope>
</reference>
<accession>A0A0M3JMC3</accession>
<evidence type="ECO:0000313" key="2">
    <source>
        <dbReference type="EMBL" id="VDK32767.1"/>
    </source>
</evidence>
<name>A0A0M3JMC3_ANISI</name>
<evidence type="ECO:0000256" key="1">
    <source>
        <dbReference type="SAM" id="MobiDB-lite"/>
    </source>
</evidence>
<reference evidence="2 3" key="2">
    <citation type="submission" date="2018-11" db="EMBL/GenBank/DDBJ databases">
        <authorList>
            <consortium name="Pathogen Informatics"/>
        </authorList>
    </citation>
    <scope>NUCLEOTIDE SEQUENCE [LARGE SCALE GENOMIC DNA]</scope>
</reference>
<dbReference type="Proteomes" id="UP000267096">
    <property type="component" value="Unassembled WGS sequence"/>
</dbReference>
<feature type="compositionally biased region" description="Low complexity" evidence="1">
    <location>
        <begin position="55"/>
        <end position="74"/>
    </location>
</feature>
<dbReference type="AlphaFoldDB" id="A0A0M3JMC3"/>
<dbReference type="EMBL" id="UYRR01023560">
    <property type="protein sequence ID" value="VDK32767.1"/>
    <property type="molecule type" value="Genomic_DNA"/>
</dbReference>
<sequence>MFLNYNGDQRVPNIFTKNTAAVHEEPSEVSCDLHNGGDDDTEVIALIDDLDYGVDSDSLSSSQQSNYSLSSAGSDDSNQPSSNGLLLRHSDDGLSFAHPTSFEEVMTFSTRSVDSLTTSSRLHRHPRKRRSAPNYYRLNPQPRRIGVTPRTSTLSADARSSSSMWKRKRA</sequence>
<feature type="compositionally biased region" description="Low complexity" evidence="1">
    <location>
        <begin position="150"/>
        <end position="163"/>
    </location>
</feature>
<feature type="region of interest" description="Disordered" evidence="1">
    <location>
        <begin position="55"/>
        <end position="90"/>
    </location>
</feature>
<organism evidence="4">
    <name type="scientific">Anisakis simplex</name>
    <name type="common">Herring worm</name>
    <dbReference type="NCBI Taxonomy" id="6269"/>
    <lineage>
        <taxon>Eukaryota</taxon>
        <taxon>Metazoa</taxon>
        <taxon>Ecdysozoa</taxon>
        <taxon>Nematoda</taxon>
        <taxon>Chromadorea</taxon>
        <taxon>Rhabditida</taxon>
        <taxon>Spirurina</taxon>
        <taxon>Ascaridomorpha</taxon>
        <taxon>Ascaridoidea</taxon>
        <taxon>Anisakidae</taxon>
        <taxon>Anisakis</taxon>
        <taxon>Anisakis simplex complex</taxon>
    </lineage>
</organism>